<sequence>MKREKEPFNAVHNDAVIRASIRTEKMALFQNLNNVFGQVQTEQGSWRPSKKMFPGRDCYELPTYPRKPKGQK</sequence>
<proteinExistence type="predicted"/>
<dbReference type="Proteomes" id="UP001642409">
    <property type="component" value="Unassembled WGS sequence"/>
</dbReference>
<protein>
    <submittedName>
        <fullName evidence="1">Uncharacterized protein</fullName>
    </submittedName>
</protein>
<evidence type="ECO:0000313" key="2">
    <source>
        <dbReference type="EMBL" id="CAL6082214.1"/>
    </source>
</evidence>
<evidence type="ECO:0000313" key="1">
    <source>
        <dbReference type="EMBL" id="CAI9970710.1"/>
    </source>
</evidence>
<dbReference type="AlphaFoldDB" id="A0AA86R527"/>
<reference evidence="1" key="1">
    <citation type="submission" date="2023-06" db="EMBL/GenBank/DDBJ databases">
        <authorList>
            <person name="Kurt Z."/>
        </authorList>
    </citation>
    <scope>NUCLEOTIDE SEQUENCE</scope>
</reference>
<evidence type="ECO:0000313" key="3">
    <source>
        <dbReference type="Proteomes" id="UP001642409"/>
    </source>
</evidence>
<gene>
    <name evidence="1" type="ORF">HINF_LOCUS58355</name>
    <name evidence="2" type="ORF">HINF_LOCUS61006</name>
</gene>
<reference evidence="2 3" key="2">
    <citation type="submission" date="2024-07" db="EMBL/GenBank/DDBJ databases">
        <authorList>
            <person name="Akdeniz Z."/>
        </authorList>
    </citation>
    <scope>NUCLEOTIDE SEQUENCE [LARGE SCALE GENOMIC DNA]</scope>
</reference>
<dbReference type="EMBL" id="CAXDID020000361">
    <property type="protein sequence ID" value="CAL6082214.1"/>
    <property type="molecule type" value="Genomic_DNA"/>
</dbReference>
<name>A0AA86R527_9EUKA</name>
<organism evidence="1">
    <name type="scientific">Hexamita inflata</name>
    <dbReference type="NCBI Taxonomy" id="28002"/>
    <lineage>
        <taxon>Eukaryota</taxon>
        <taxon>Metamonada</taxon>
        <taxon>Diplomonadida</taxon>
        <taxon>Hexamitidae</taxon>
        <taxon>Hexamitinae</taxon>
        <taxon>Hexamita</taxon>
    </lineage>
</organism>
<accession>A0AA86R527</accession>
<comment type="caution">
    <text evidence="1">The sequence shown here is derived from an EMBL/GenBank/DDBJ whole genome shotgun (WGS) entry which is preliminary data.</text>
</comment>
<keyword evidence="3" id="KW-1185">Reference proteome</keyword>
<dbReference type="EMBL" id="CATOUU010001079">
    <property type="protein sequence ID" value="CAI9970710.1"/>
    <property type="molecule type" value="Genomic_DNA"/>
</dbReference>